<comment type="caution">
    <text evidence="5">The sequence shown here is derived from an EMBL/GenBank/DDBJ whole genome shotgun (WGS) entry which is preliminary data.</text>
</comment>
<protein>
    <recommendedName>
        <fullName evidence="4">Single domain-containing protein</fullName>
    </recommendedName>
</protein>
<dbReference type="PANTHER" id="PTHR39957:SF1">
    <property type="entry name" value="AT09846P1-RELATED"/>
    <property type="match status" value="1"/>
</dbReference>
<dbReference type="PANTHER" id="PTHR39957">
    <property type="entry name" value="AT09846P1-RELATED"/>
    <property type="match status" value="1"/>
</dbReference>
<evidence type="ECO:0000313" key="5">
    <source>
        <dbReference type="EMBL" id="KAF2895385.1"/>
    </source>
</evidence>
<dbReference type="AlphaFoldDB" id="A0A8K0CX87"/>
<dbReference type="InterPro" id="IPR029277">
    <property type="entry name" value="SVWC_dom"/>
</dbReference>
<evidence type="ECO:0000256" key="1">
    <source>
        <dbReference type="ARBA" id="ARBA00004613"/>
    </source>
</evidence>
<evidence type="ECO:0000256" key="3">
    <source>
        <dbReference type="SAM" id="SignalP"/>
    </source>
</evidence>
<proteinExistence type="predicted"/>
<feature type="domain" description="Single" evidence="4">
    <location>
        <begin position="38"/>
        <end position="113"/>
    </location>
</feature>
<gene>
    <name evidence="5" type="ORF">ILUMI_10789</name>
</gene>
<dbReference type="Pfam" id="PF15430">
    <property type="entry name" value="SVWC"/>
    <property type="match status" value="1"/>
</dbReference>
<dbReference type="Proteomes" id="UP000801492">
    <property type="component" value="Unassembled WGS sequence"/>
</dbReference>
<name>A0A8K0CX87_IGNLU</name>
<reference evidence="5" key="1">
    <citation type="submission" date="2019-08" db="EMBL/GenBank/DDBJ databases">
        <title>The genome of the North American firefly Photinus pyralis.</title>
        <authorList>
            <consortium name="Photinus pyralis genome working group"/>
            <person name="Fallon T.R."/>
            <person name="Sander Lower S.E."/>
            <person name="Weng J.-K."/>
        </authorList>
    </citation>
    <scope>NUCLEOTIDE SEQUENCE</scope>
    <source>
        <strain evidence="5">TRF0915ILg1</strain>
        <tissue evidence="5">Whole body</tissue>
    </source>
</reference>
<dbReference type="SMART" id="SM01318">
    <property type="entry name" value="SVWC"/>
    <property type="match status" value="1"/>
</dbReference>
<dbReference type="EMBL" id="VTPC01005974">
    <property type="protein sequence ID" value="KAF2895385.1"/>
    <property type="molecule type" value="Genomic_DNA"/>
</dbReference>
<dbReference type="GO" id="GO:0005576">
    <property type="term" value="C:extracellular region"/>
    <property type="evidence" value="ECO:0007669"/>
    <property type="project" value="UniProtKB-SubCell"/>
</dbReference>
<keyword evidence="3" id="KW-0732">Signal</keyword>
<evidence type="ECO:0000313" key="6">
    <source>
        <dbReference type="Proteomes" id="UP000801492"/>
    </source>
</evidence>
<sequence>MKEYMIPFFVIVLTKSLLVKSWHAIEYHVEHPFHPGKCYSQQFKMYIDIGATIRKIKGTRRSYCQKMHCIRGYDDELQISHAGCPFVVPQNNCEVVKGLKDLPYPSCCSRLDCSGRKFIKQHDTTLKEICSKTGFFCIKRQ</sequence>
<evidence type="ECO:0000256" key="2">
    <source>
        <dbReference type="ARBA" id="ARBA00022525"/>
    </source>
</evidence>
<accession>A0A8K0CX87</accession>
<keyword evidence="6" id="KW-1185">Reference proteome</keyword>
<feature type="chain" id="PRO_5035422366" description="Single domain-containing protein" evidence="3">
    <location>
        <begin position="25"/>
        <end position="141"/>
    </location>
</feature>
<evidence type="ECO:0000259" key="4">
    <source>
        <dbReference type="SMART" id="SM01318"/>
    </source>
</evidence>
<dbReference type="OrthoDB" id="7655057at2759"/>
<organism evidence="5 6">
    <name type="scientific">Ignelater luminosus</name>
    <name type="common">Cucubano</name>
    <name type="synonym">Pyrophorus luminosus</name>
    <dbReference type="NCBI Taxonomy" id="2038154"/>
    <lineage>
        <taxon>Eukaryota</taxon>
        <taxon>Metazoa</taxon>
        <taxon>Ecdysozoa</taxon>
        <taxon>Arthropoda</taxon>
        <taxon>Hexapoda</taxon>
        <taxon>Insecta</taxon>
        <taxon>Pterygota</taxon>
        <taxon>Neoptera</taxon>
        <taxon>Endopterygota</taxon>
        <taxon>Coleoptera</taxon>
        <taxon>Polyphaga</taxon>
        <taxon>Elateriformia</taxon>
        <taxon>Elateroidea</taxon>
        <taxon>Elateridae</taxon>
        <taxon>Agrypninae</taxon>
        <taxon>Pyrophorini</taxon>
        <taxon>Ignelater</taxon>
    </lineage>
</organism>
<dbReference type="InterPro" id="IPR053308">
    <property type="entry name" value="Vago-like"/>
</dbReference>
<feature type="signal peptide" evidence="3">
    <location>
        <begin position="1"/>
        <end position="24"/>
    </location>
</feature>
<comment type="subcellular location">
    <subcellularLocation>
        <location evidence="1">Secreted</location>
    </subcellularLocation>
</comment>
<keyword evidence="2" id="KW-0964">Secreted</keyword>